<gene>
    <name evidence="1" type="ORF">Fot_07805</name>
</gene>
<name>A0ABD1WWU8_9LAMI</name>
<accession>A0ABD1WWU8</accession>
<proteinExistence type="predicted"/>
<evidence type="ECO:0000313" key="1">
    <source>
        <dbReference type="EMBL" id="KAL2554186.1"/>
    </source>
</evidence>
<dbReference type="EMBL" id="JBFOLJ010000002">
    <property type="protein sequence ID" value="KAL2554186.1"/>
    <property type="molecule type" value="Genomic_DNA"/>
</dbReference>
<dbReference type="AlphaFoldDB" id="A0ABD1WWU8"/>
<sequence>MAIAGGNFPKTVGSSLSWRAPMLMYSHLPRGGDVDVRDACSLLSAPGFLFTDCLTFPGGGTSLAGIDGDEMSAVTSGAGGILRLPTAVSGSYNTVGLEPDAVDDAKWGREASTTPPRLILNFETLEK</sequence>
<comment type="caution">
    <text evidence="1">The sequence shown here is derived from an EMBL/GenBank/DDBJ whole genome shotgun (WGS) entry which is preliminary data.</text>
</comment>
<protein>
    <submittedName>
        <fullName evidence="1">Uncharacterized protein</fullName>
    </submittedName>
</protein>
<keyword evidence="2" id="KW-1185">Reference proteome</keyword>
<reference evidence="2" key="1">
    <citation type="submission" date="2024-07" db="EMBL/GenBank/DDBJ databases">
        <title>Two chromosome-level genome assemblies of Korean endemic species Abeliophyllum distichum and Forsythia ovata (Oleaceae).</title>
        <authorList>
            <person name="Jang H."/>
        </authorList>
    </citation>
    <scope>NUCLEOTIDE SEQUENCE [LARGE SCALE GENOMIC DNA]</scope>
</reference>
<evidence type="ECO:0000313" key="2">
    <source>
        <dbReference type="Proteomes" id="UP001604277"/>
    </source>
</evidence>
<organism evidence="1 2">
    <name type="scientific">Forsythia ovata</name>
    <dbReference type="NCBI Taxonomy" id="205694"/>
    <lineage>
        <taxon>Eukaryota</taxon>
        <taxon>Viridiplantae</taxon>
        <taxon>Streptophyta</taxon>
        <taxon>Embryophyta</taxon>
        <taxon>Tracheophyta</taxon>
        <taxon>Spermatophyta</taxon>
        <taxon>Magnoliopsida</taxon>
        <taxon>eudicotyledons</taxon>
        <taxon>Gunneridae</taxon>
        <taxon>Pentapetalae</taxon>
        <taxon>asterids</taxon>
        <taxon>lamiids</taxon>
        <taxon>Lamiales</taxon>
        <taxon>Oleaceae</taxon>
        <taxon>Forsythieae</taxon>
        <taxon>Forsythia</taxon>
    </lineage>
</organism>
<dbReference type="Proteomes" id="UP001604277">
    <property type="component" value="Unassembled WGS sequence"/>
</dbReference>